<dbReference type="EMBL" id="CAJNOE010000095">
    <property type="protein sequence ID" value="CAF0901949.1"/>
    <property type="molecule type" value="Genomic_DNA"/>
</dbReference>
<reference evidence="1" key="1">
    <citation type="submission" date="2021-02" db="EMBL/GenBank/DDBJ databases">
        <authorList>
            <person name="Nowell W R."/>
        </authorList>
    </citation>
    <scope>NUCLEOTIDE SEQUENCE</scope>
</reference>
<sequence>MKNLDSSLTDVTNLSNLQMNLKQQTCSCSTCTCSNDENNIKSNFFENTDDCLTYTFITLYECSLWCIQIIYELFFKTLWQILVYIKQEIQYTQSVNKGIDSWDMSSINNSSSNNYSLVSKKRKYTNLSKRYIPCHYSLFNQNMNRILSQEKTSSIIDKHIVLIPVRSSYCQTEIFTNDLPTININLNQSEKNINLHQQLSNTIYRRLDEPLIFTNREIYCKYNQASYFSTTPLGIYTILNTNYFSSLFRSTTIKRE</sequence>
<gene>
    <name evidence="1" type="ORF">IZO911_LOCUS12300</name>
</gene>
<dbReference type="AlphaFoldDB" id="A0A813ZQX1"/>
<evidence type="ECO:0000313" key="2">
    <source>
        <dbReference type="Proteomes" id="UP000663860"/>
    </source>
</evidence>
<protein>
    <submittedName>
        <fullName evidence="1">Uncharacterized protein</fullName>
    </submittedName>
</protein>
<evidence type="ECO:0000313" key="1">
    <source>
        <dbReference type="EMBL" id="CAF0901949.1"/>
    </source>
</evidence>
<dbReference type="Proteomes" id="UP000663860">
    <property type="component" value="Unassembled WGS sequence"/>
</dbReference>
<comment type="caution">
    <text evidence="1">The sequence shown here is derived from an EMBL/GenBank/DDBJ whole genome shotgun (WGS) entry which is preliminary data.</text>
</comment>
<accession>A0A813ZQX1</accession>
<name>A0A813ZQX1_9BILA</name>
<organism evidence="1 2">
    <name type="scientific">Adineta steineri</name>
    <dbReference type="NCBI Taxonomy" id="433720"/>
    <lineage>
        <taxon>Eukaryota</taxon>
        <taxon>Metazoa</taxon>
        <taxon>Spiralia</taxon>
        <taxon>Gnathifera</taxon>
        <taxon>Rotifera</taxon>
        <taxon>Eurotatoria</taxon>
        <taxon>Bdelloidea</taxon>
        <taxon>Adinetida</taxon>
        <taxon>Adinetidae</taxon>
        <taxon>Adineta</taxon>
    </lineage>
</organism>
<proteinExistence type="predicted"/>